<organism evidence="18 19">
    <name type="scientific">Abyssobacteria bacterium (strain SURF_5)</name>
    <dbReference type="NCBI Taxonomy" id="2093360"/>
    <lineage>
        <taxon>Bacteria</taxon>
        <taxon>Pseudomonadati</taxon>
        <taxon>Candidatus Hydrogenedentota</taxon>
        <taxon>Candidatus Abyssobacteria</taxon>
    </lineage>
</organism>
<dbReference type="Pfam" id="PF01063">
    <property type="entry name" value="Aminotran_4"/>
    <property type="match status" value="1"/>
</dbReference>
<comment type="catalytic activity">
    <reaction evidence="13 17">
        <text>L-isoleucine + 2-oxoglutarate = (S)-3-methyl-2-oxopentanoate + L-glutamate</text>
        <dbReference type="Rhea" id="RHEA:24801"/>
        <dbReference type="ChEBI" id="CHEBI:16810"/>
        <dbReference type="ChEBI" id="CHEBI:29985"/>
        <dbReference type="ChEBI" id="CHEBI:35146"/>
        <dbReference type="ChEBI" id="CHEBI:58045"/>
        <dbReference type="EC" id="2.6.1.42"/>
    </reaction>
</comment>
<name>A0A3A4NY85_ABYX5</name>
<dbReference type="Gene3D" id="3.30.470.10">
    <property type="match status" value="1"/>
</dbReference>
<evidence type="ECO:0000256" key="1">
    <source>
        <dbReference type="ARBA" id="ARBA00001933"/>
    </source>
</evidence>
<proteinExistence type="inferred from homology"/>
<evidence type="ECO:0000313" key="19">
    <source>
        <dbReference type="Proteomes" id="UP000265882"/>
    </source>
</evidence>
<comment type="catalytic activity">
    <reaction evidence="12 17">
        <text>L-valine + 2-oxoglutarate = 3-methyl-2-oxobutanoate + L-glutamate</text>
        <dbReference type="Rhea" id="RHEA:24813"/>
        <dbReference type="ChEBI" id="CHEBI:11851"/>
        <dbReference type="ChEBI" id="CHEBI:16810"/>
        <dbReference type="ChEBI" id="CHEBI:29985"/>
        <dbReference type="ChEBI" id="CHEBI:57762"/>
        <dbReference type="EC" id="2.6.1.42"/>
    </reaction>
</comment>
<dbReference type="UniPathway" id="UPA00049">
    <property type="reaction ID" value="UER00062"/>
</dbReference>
<evidence type="ECO:0000256" key="7">
    <source>
        <dbReference type="ARBA" id="ARBA00022576"/>
    </source>
</evidence>
<comment type="catalytic activity">
    <reaction evidence="14 17">
        <text>L-leucine + 2-oxoglutarate = 4-methyl-2-oxopentanoate + L-glutamate</text>
        <dbReference type="Rhea" id="RHEA:18321"/>
        <dbReference type="ChEBI" id="CHEBI:16810"/>
        <dbReference type="ChEBI" id="CHEBI:17865"/>
        <dbReference type="ChEBI" id="CHEBI:29985"/>
        <dbReference type="ChEBI" id="CHEBI:57427"/>
        <dbReference type="EC" id="2.6.1.42"/>
    </reaction>
</comment>
<dbReference type="PANTHER" id="PTHR42743:SF4">
    <property type="entry name" value="BRANCHED-CHAIN-AMINO-ACID AMINOTRANSFERASE-RELATED"/>
    <property type="match status" value="1"/>
</dbReference>
<evidence type="ECO:0000256" key="12">
    <source>
        <dbReference type="ARBA" id="ARBA00048212"/>
    </source>
</evidence>
<dbReference type="GO" id="GO:0009099">
    <property type="term" value="P:L-valine biosynthetic process"/>
    <property type="evidence" value="ECO:0007669"/>
    <property type="project" value="UniProtKB-UniPathway"/>
</dbReference>
<dbReference type="SUPFAM" id="SSF56752">
    <property type="entry name" value="D-aminoacid aminotransferase-like PLP-dependent enzymes"/>
    <property type="match status" value="1"/>
</dbReference>
<dbReference type="UniPathway" id="UPA00048">
    <property type="reaction ID" value="UER00073"/>
</dbReference>
<dbReference type="InterPro" id="IPR018300">
    <property type="entry name" value="Aminotrans_IV_CS"/>
</dbReference>
<keyword evidence="8 17" id="KW-0028">Amino-acid biosynthesis</keyword>
<dbReference type="NCBIfam" id="TIGR01122">
    <property type="entry name" value="ilvE_I"/>
    <property type="match status" value="1"/>
</dbReference>
<keyword evidence="9 17" id="KW-0808">Transferase</keyword>
<dbReference type="AlphaFoldDB" id="A0A3A4NY85"/>
<dbReference type="EMBL" id="QZKU01000051">
    <property type="protein sequence ID" value="RJP23086.1"/>
    <property type="molecule type" value="Genomic_DNA"/>
</dbReference>
<comment type="function">
    <text evidence="2 17">Acts on leucine, isoleucine and valine.</text>
</comment>
<evidence type="ECO:0000256" key="10">
    <source>
        <dbReference type="ARBA" id="ARBA00022898"/>
    </source>
</evidence>
<dbReference type="InterPro" id="IPR043131">
    <property type="entry name" value="BCAT-like_N"/>
</dbReference>
<evidence type="ECO:0000256" key="5">
    <source>
        <dbReference type="ARBA" id="ARBA00005072"/>
    </source>
</evidence>
<dbReference type="GO" id="GO:0052654">
    <property type="term" value="F:L-leucine-2-oxoglutarate transaminase activity"/>
    <property type="evidence" value="ECO:0007669"/>
    <property type="project" value="RHEA"/>
</dbReference>
<dbReference type="GO" id="GO:0052655">
    <property type="term" value="F:L-valine-2-oxoglutarate transaminase activity"/>
    <property type="evidence" value="ECO:0007669"/>
    <property type="project" value="RHEA"/>
</dbReference>
<evidence type="ECO:0000256" key="11">
    <source>
        <dbReference type="ARBA" id="ARBA00023304"/>
    </source>
</evidence>
<dbReference type="FunFam" id="3.20.10.10:FF:000002">
    <property type="entry name" value="D-alanine aminotransferase"/>
    <property type="match status" value="1"/>
</dbReference>
<dbReference type="InterPro" id="IPR036038">
    <property type="entry name" value="Aminotransferase-like"/>
</dbReference>
<dbReference type="PROSITE" id="PS00770">
    <property type="entry name" value="AA_TRANSFER_CLASS_4"/>
    <property type="match status" value="1"/>
</dbReference>
<comment type="pathway">
    <text evidence="3 17">Amino-acid biosynthesis; L-isoleucine biosynthesis; L-isoleucine from 2-oxobutanoate: step 4/4.</text>
</comment>
<dbReference type="GO" id="GO:0052656">
    <property type="term" value="F:L-isoleucine-2-oxoglutarate transaminase activity"/>
    <property type="evidence" value="ECO:0007669"/>
    <property type="project" value="RHEA"/>
</dbReference>
<evidence type="ECO:0000256" key="6">
    <source>
        <dbReference type="ARBA" id="ARBA00009320"/>
    </source>
</evidence>
<dbReference type="Gene3D" id="3.20.10.10">
    <property type="entry name" value="D-amino Acid Aminotransferase, subunit A, domain 2"/>
    <property type="match status" value="1"/>
</dbReference>
<evidence type="ECO:0000256" key="15">
    <source>
        <dbReference type="RuleBase" id="RU004106"/>
    </source>
</evidence>
<dbReference type="NCBIfam" id="NF005146">
    <property type="entry name" value="PRK06606.1"/>
    <property type="match status" value="1"/>
</dbReference>
<comment type="cofactor">
    <cofactor evidence="1 16">
        <name>pyridoxal 5'-phosphate</name>
        <dbReference type="ChEBI" id="CHEBI:597326"/>
    </cofactor>
</comment>
<evidence type="ECO:0000256" key="4">
    <source>
        <dbReference type="ARBA" id="ARBA00004931"/>
    </source>
</evidence>
<comment type="pathway">
    <text evidence="5 17">Amino-acid biosynthesis; L-leucine biosynthesis; L-leucine from 3-methyl-2-oxobutanoate: step 4/4.</text>
</comment>
<dbReference type="GO" id="GO:0009097">
    <property type="term" value="P:isoleucine biosynthetic process"/>
    <property type="evidence" value="ECO:0007669"/>
    <property type="project" value="UniProtKB-UniPathway"/>
</dbReference>
<evidence type="ECO:0000256" key="8">
    <source>
        <dbReference type="ARBA" id="ARBA00022605"/>
    </source>
</evidence>
<evidence type="ECO:0000313" key="18">
    <source>
        <dbReference type="EMBL" id="RJP23086.1"/>
    </source>
</evidence>
<comment type="similarity">
    <text evidence="6 15">Belongs to the class-IV pyridoxal-phosphate-dependent aminotransferase family.</text>
</comment>
<keyword evidence="10 16" id="KW-0663">Pyridoxal phosphate</keyword>
<dbReference type="InterPro" id="IPR043132">
    <property type="entry name" value="BCAT-like_C"/>
</dbReference>
<evidence type="ECO:0000256" key="13">
    <source>
        <dbReference type="ARBA" id="ARBA00048798"/>
    </source>
</evidence>
<protein>
    <recommendedName>
        <fullName evidence="17">Branched-chain-amino-acid aminotransferase</fullName>
        <shortName evidence="17">BCAT</shortName>
        <ecNumber evidence="17">2.6.1.42</ecNumber>
    </recommendedName>
</protein>
<sequence length="306" mass="34801">MDFGAYAFFEGNFVPIEDAKVSIMTHTFNYGTGVFEGIRGYWNGNESQLYIFKLQKHYQRMFKNFNLFRIRLPLSIEETCRITVELARMNEFRQDMYIRPIAYKSSYELGPRIDDLKDEFTVFNIKLGDYLDTARGLSVMVSSWRRVPDNCIPARSKATGIYINSALASTEAKENGFDEAIMLAQDGFVSEGSAMNLFMVRDGELITTPVTSDILEGVTRDTIIQLAREQMGIETVIRPIGRTELYLADELFFCGTGAQVAPVTAVDRRAIGNGNPGELTLKLQALYFDMVQNRLPEYSHWLTPVY</sequence>
<reference evidence="18 19" key="1">
    <citation type="journal article" date="2017" name="ISME J.">
        <title>Energy and carbon metabolisms in a deep terrestrial subsurface fluid microbial community.</title>
        <authorList>
            <person name="Momper L."/>
            <person name="Jungbluth S.P."/>
            <person name="Lee M.D."/>
            <person name="Amend J.P."/>
        </authorList>
    </citation>
    <scope>NUCLEOTIDE SEQUENCE [LARGE SCALE GENOMIC DNA]</scope>
    <source>
        <strain evidence="18">SURF_5</strain>
    </source>
</reference>
<evidence type="ECO:0000256" key="17">
    <source>
        <dbReference type="RuleBase" id="RU364094"/>
    </source>
</evidence>
<gene>
    <name evidence="17" type="primary">ilvE</name>
    <name evidence="18" type="ORF">C4520_06890</name>
</gene>
<dbReference type="EC" id="2.6.1.42" evidence="17"/>
<dbReference type="UniPathway" id="UPA00047">
    <property type="reaction ID" value="UER00058"/>
</dbReference>
<keyword evidence="11 17" id="KW-0100">Branched-chain amino acid biosynthesis</keyword>
<dbReference type="InterPro" id="IPR001544">
    <property type="entry name" value="Aminotrans_IV"/>
</dbReference>
<dbReference type="Proteomes" id="UP000265882">
    <property type="component" value="Unassembled WGS sequence"/>
</dbReference>
<evidence type="ECO:0000256" key="3">
    <source>
        <dbReference type="ARBA" id="ARBA00004824"/>
    </source>
</evidence>
<dbReference type="GO" id="GO:0009098">
    <property type="term" value="P:L-leucine biosynthetic process"/>
    <property type="evidence" value="ECO:0007669"/>
    <property type="project" value="UniProtKB-UniPathway"/>
</dbReference>
<evidence type="ECO:0000256" key="16">
    <source>
        <dbReference type="RuleBase" id="RU004516"/>
    </source>
</evidence>
<dbReference type="InterPro" id="IPR050571">
    <property type="entry name" value="Class-IV_PLP-Dep_Aminotrnsfr"/>
</dbReference>
<evidence type="ECO:0000256" key="9">
    <source>
        <dbReference type="ARBA" id="ARBA00022679"/>
    </source>
</evidence>
<keyword evidence="7 17" id="KW-0032">Aminotransferase</keyword>
<comment type="pathway">
    <text evidence="4 17">Amino-acid biosynthesis; L-valine biosynthesis; L-valine from pyruvate: step 4/4.</text>
</comment>
<comment type="caution">
    <text evidence="18">The sequence shown here is derived from an EMBL/GenBank/DDBJ whole genome shotgun (WGS) entry which is preliminary data.</text>
</comment>
<dbReference type="InterPro" id="IPR005785">
    <property type="entry name" value="B_amino_transI"/>
</dbReference>
<evidence type="ECO:0000256" key="2">
    <source>
        <dbReference type="ARBA" id="ARBA00003109"/>
    </source>
</evidence>
<dbReference type="PANTHER" id="PTHR42743">
    <property type="entry name" value="AMINO-ACID AMINOTRANSFERASE"/>
    <property type="match status" value="1"/>
</dbReference>
<evidence type="ECO:0000256" key="14">
    <source>
        <dbReference type="ARBA" id="ARBA00049229"/>
    </source>
</evidence>
<accession>A0A3A4NY85</accession>